<evidence type="ECO:0000313" key="1">
    <source>
        <dbReference type="EMBL" id="GAA0376546.1"/>
    </source>
</evidence>
<dbReference type="EMBL" id="BAAAEI010000033">
    <property type="protein sequence ID" value="GAA0376546.1"/>
    <property type="molecule type" value="Genomic_DNA"/>
</dbReference>
<gene>
    <name evidence="1" type="ORF">GCM10009092_45860</name>
</gene>
<evidence type="ECO:0000313" key="2">
    <source>
        <dbReference type="Proteomes" id="UP001501757"/>
    </source>
</evidence>
<organism evidence="1 2">
    <name type="scientific">Bowmanella denitrificans</name>
    <dbReference type="NCBI Taxonomy" id="366582"/>
    <lineage>
        <taxon>Bacteria</taxon>
        <taxon>Pseudomonadati</taxon>
        <taxon>Pseudomonadota</taxon>
        <taxon>Gammaproteobacteria</taxon>
        <taxon>Alteromonadales</taxon>
        <taxon>Alteromonadaceae</taxon>
        <taxon>Bowmanella</taxon>
    </lineage>
</organism>
<name>A0ABN0XY51_9ALTE</name>
<sequence>MSKLTIKDCCELISHLRSEGQSHKENNNALFIQGNNSAKTKKILESLLFLFLSETYQESFILNIDDAKVDTEEKSSALEEINGNWACFSLTVKKSKLLDFFWI</sequence>
<reference evidence="1 2" key="1">
    <citation type="journal article" date="2019" name="Int. J. Syst. Evol. Microbiol.">
        <title>The Global Catalogue of Microorganisms (GCM) 10K type strain sequencing project: providing services to taxonomists for standard genome sequencing and annotation.</title>
        <authorList>
            <consortium name="The Broad Institute Genomics Platform"/>
            <consortium name="The Broad Institute Genome Sequencing Center for Infectious Disease"/>
            <person name="Wu L."/>
            <person name="Ma J."/>
        </authorList>
    </citation>
    <scope>NUCLEOTIDE SEQUENCE [LARGE SCALE GENOMIC DNA]</scope>
    <source>
        <strain evidence="1 2">JCM 13378</strain>
    </source>
</reference>
<protein>
    <submittedName>
        <fullName evidence="1">Uncharacterized protein</fullName>
    </submittedName>
</protein>
<dbReference type="Proteomes" id="UP001501757">
    <property type="component" value="Unassembled WGS sequence"/>
</dbReference>
<dbReference type="RefSeq" id="WP_343847687.1">
    <property type="nucleotide sequence ID" value="NZ_BAAAEI010000033.1"/>
</dbReference>
<comment type="caution">
    <text evidence="1">The sequence shown here is derived from an EMBL/GenBank/DDBJ whole genome shotgun (WGS) entry which is preliminary data.</text>
</comment>
<keyword evidence="2" id="KW-1185">Reference proteome</keyword>
<accession>A0ABN0XY51</accession>
<proteinExistence type="predicted"/>